<dbReference type="Proteomes" id="UP000318578">
    <property type="component" value="Unassembled WGS sequence"/>
</dbReference>
<dbReference type="AlphaFoldDB" id="A0A558AJ47"/>
<sequence length="339" mass="36316">MTGAALPIADCHDDLLMAVRHLRERGHADPFGDFWLPQLREGGVALQVLPVYTEEQFVGEAALRRCLLMLEEARHLANLHTADVAIVETADELARVQAHGKIALVLAIEGAEPVGRDLAMFTVLWRAGVRMSSLTWNRRTMLADGVGEEDTGGRLTGLGVEAIAEMERLGMVLDVSHLSEKGFWHLAEVARAPFVASHSSCRALQDHPRNLTDEQIRAVAASGGFVGINAFGPFLRDRPDIGSYVDHVEHAVGLVGAGHVALGPDFMEDVTATVDPVLTGALVDLADLPVVDGLRRPADFATLGPLLLNRLGDEAARAVAHDTLAAFLAKALPPDNAVT</sequence>
<keyword evidence="2" id="KW-1185">Reference proteome</keyword>
<protein>
    <submittedName>
        <fullName evidence="1">Thermostable dipeptidase</fullName>
    </submittedName>
</protein>
<comment type="caution">
    <text evidence="1">The sequence shown here is derived from an EMBL/GenBank/DDBJ whole genome shotgun (WGS) entry which is preliminary data.</text>
</comment>
<name>A0A558AJ47_9PSEU</name>
<reference evidence="1 2" key="1">
    <citation type="submission" date="2019-07" db="EMBL/GenBank/DDBJ databases">
        <title>New species of Amycolatopsis and Streptomyces.</title>
        <authorList>
            <person name="Duangmal K."/>
            <person name="Teo W.F.A."/>
            <person name="Lipun K."/>
        </authorList>
    </citation>
    <scope>NUCLEOTIDE SEQUENCE [LARGE SCALE GENOMIC DNA]</scope>
    <source>
        <strain evidence="1 2">JCM 30562</strain>
    </source>
</reference>
<gene>
    <name evidence="1" type="ORF">FNH06_06885</name>
</gene>
<dbReference type="GO" id="GO:0006508">
    <property type="term" value="P:proteolysis"/>
    <property type="evidence" value="ECO:0007669"/>
    <property type="project" value="InterPro"/>
</dbReference>
<dbReference type="Pfam" id="PF01244">
    <property type="entry name" value="Peptidase_M19"/>
    <property type="match status" value="1"/>
</dbReference>
<evidence type="ECO:0000313" key="2">
    <source>
        <dbReference type="Proteomes" id="UP000318578"/>
    </source>
</evidence>
<dbReference type="PROSITE" id="PS51365">
    <property type="entry name" value="RENAL_DIPEPTIDASE_2"/>
    <property type="match status" value="1"/>
</dbReference>
<dbReference type="RefSeq" id="WP_144635371.1">
    <property type="nucleotide sequence ID" value="NZ_BNAX01000016.1"/>
</dbReference>
<accession>A0A558AJ47</accession>
<dbReference type="EMBL" id="VJZA01000007">
    <property type="protein sequence ID" value="TVT24287.1"/>
    <property type="molecule type" value="Genomic_DNA"/>
</dbReference>
<organism evidence="1 2">
    <name type="scientific">Amycolatopsis acidiphila</name>
    <dbReference type="NCBI Taxonomy" id="715473"/>
    <lineage>
        <taxon>Bacteria</taxon>
        <taxon>Bacillati</taxon>
        <taxon>Actinomycetota</taxon>
        <taxon>Actinomycetes</taxon>
        <taxon>Pseudonocardiales</taxon>
        <taxon>Pseudonocardiaceae</taxon>
        <taxon>Amycolatopsis</taxon>
    </lineage>
</organism>
<dbReference type="PANTHER" id="PTHR10443:SF12">
    <property type="entry name" value="DIPEPTIDASE"/>
    <property type="match status" value="1"/>
</dbReference>
<dbReference type="SUPFAM" id="SSF51556">
    <property type="entry name" value="Metallo-dependent hydrolases"/>
    <property type="match status" value="1"/>
</dbReference>
<dbReference type="InterPro" id="IPR008257">
    <property type="entry name" value="Pept_M19"/>
</dbReference>
<dbReference type="PANTHER" id="PTHR10443">
    <property type="entry name" value="MICROSOMAL DIPEPTIDASE"/>
    <property type="match status" value="1"/>
</dbReference>
<proteinExistence type="predicted"/>
<dbReference type="InterPro" id="IPR032466">
    <property type="entry name" value="Metal_Hydrolase"/>
</dbReference>
<dbReference type="Gene3D" id="3.20.20.140">
    <property type="entry name" value="Metal-dependent hydrolases"/>
    <property type="match status" value="1"/>
</dbReference>
<dbReference type="GO" id="GO:0070573">
    <property type="term" value="F:metallodipeptidase activity"/>
    <property type="evidence" value="ECO:0007669"/>
    <property type="project" value="InterPro"/>
</dbReference>
<evidence type="ECO:0000313" key="1">
    <source>
        <dbReference type="EMBL" id="TVT24287.1"/>
    </source>
</evidence>
<dbReference type="OrthoDB" id="9804920at2"/>